<gene>
    <name evidence="7" type="ORF">HNR61_009432</name>
</gene>
<feature type="region of interest" description="Disordered" evidence="4">
    <location>
        <begin position="506"/>
        <end position="617"/>
    </location>
</feature>
<keyword evidence="5" id="KW-0812">Transmembrane</keyword>
<accession>A0A7W3QSV0</accession>
<dbReference type="Gene3D" id="3.40.50.300">
    <property type="entry name" value="P-loop containing nucleotide triphosphate hydrolases"/>
    <property type="match status" value="1"/>
</dbReference>
<proteinExistence type="predicted"/>
<dbReference type="InterPro" id="IPR002543">
    <property type="entry name" value="FtsK_dom"/>
</dbReference>
<keyword evidence="5" id="KW-0472">Membrane</keyword>
<dbReference type="EMBL" id="JACJIA010000029">
    <property type="protein sequence ID" value="MBA8957733.1"/>
    <property type="molecule type" value="Genomic_DNA"/>
</dbReference>
<feature type="binding site" evidence="3">
    <location>
        <begin position="290"/>
        <end position="297"/>
    </location>
    <ligand>
        <name>ATP</name>
        <dbReference type="ChEBI" id="CHEBI:30616"/>
    </ligand>
</feature>
<dbReference type="RefSeq" id="WP_182849528.1">
    <property type="nucleotide sequence ID" value="NZ_JACJIA010000029.1"/>
</dbReference>
<dbReference type="AlphaFoldDB" id="A0A7W3QSV0"/>
<dbReference type="PANTHER" id="PTHR22683:SF41">
    <property type="entry name" value="DNA TRANSLOCASE FTSK"/>
    <property type="match status" value="1"/>
</dbReference>
<keyword evidence="2 3" id="KW-0067">ATP-binding</keyword>
<evidence type="ECO:0000313" key="7">
    <source>
        <dbReference type="EMBL" id="MBA8957733.1"/>
    </source>
</evidence>
<dbReference type="InterPro" id="IPR050206">
    <property type="entry name" value="FtsK/SpoIIIE/SftA"/>
</dbReference>
<evidence type="ECO:0000256" key="3">
    <source>
        <dbReference type="PROSITE-ProRule" id="PRU00289"/>
    </source>
</evidence>
<feature type="transmembrane region" description="Helical" evidence="5">
    <location>
        <begin position="55"/>
        <end position="73"/>
    </location>
</feature>
<dbReference type="InterPro" id="IPR027417">
    <property type="entry name" value="P-loop_NTPase"/>
</dbReference>
<feature type="compositionally biased region" description="Pro residues" evidence="4">
    <location>
        <begin position="537"/>
        <end position="572"/>
    </location>
</feature>
<evidence type="ECO:0000256" key="2">
    <source>
        <dbReference type="ARBA" id="ARBA00022840"/>
    </source>
</evidence>
<comment type="caution">
    <text evidence="7">The sequence shown here is derived from an EMBL/GenBank/DDBJ whole genome shotgun (WGS) entry which is preliminary data.</text>
</comment>
<evidence type="ECO:0000313" key="8">
    <source>
        <dbReference type="Proteomes" id="UP000572680"/>
    </source>
</evidence>
<name>A0A7W3QSV0_ACTNM</name>
<sequence length="617" mass="66059">MRTLTLLADRVERSPLARETVNALADGAYWGWAVALLAAAAAWAGRGAPSPGTAALAAAAIAVGVGAAALRSWRRAGPAAAPADRRLAATMAARRWATGYGLIATIVPISVMAGDGRASIAVTVAYIVALVLLGVALLTLQPRARARLLARLRIGVRAVAGTEHARVGRALWTGMALQRVLITYPADWSAHRSARRDELVERVMWELCGPPPASPRQALGRPDYLTRWDHINTRLIVERVPSLPPRLPARDFGQHGAIVLGQTVAEDADQVIDGVPVALYEPTAHLLVAGATQHGKSSGVRAWAVDGLGHGVFPGGILAVLDGKGSGSFAPLIGRQGVGPVAHTPEEWEQALLQAVVPEVDRRYAQMLAWRSGQSTQRPHHPRALVVLDEIQQILAARPDLLQVFDRLARQALEAGVILWVLTQRPDARDAIPGAVRDQLTDRVTFGPLSGAGAKMVFDVVGDDWARGMGVAPLAGRALTWMGGRWRPVQAPWLPMPVDIPQVEALYPPHTGQQPTPEPEHPPAPAAPSGDPWRGYGPPPPPPQTTAPPEPSAEPRRWPPPSPRPAAEPPGPVEELLRDYGDPPPTPEGPDDRGQAEALATYNPNDPYAHRRRRRRD</sequence>
<reference evidence="7 8" key="1">
    <citation type="submission" date="2020-08" db="EMBL/GenBank/DDBJ databases">
        <title>Genomic Encyclopedia of Type Strains, Phase IV (KMG-IV): sequencing the most valuable type-strain genomes for metagenomic binning, comparative biology and taxonomic classification.</title>
        <authorList>
            <person name="Goeker M."/>
        </authorList>
    </citation>
    <scope>NUCLEOTIDE SEQUENCE [LARGE SCALE GENOMIC DNA]</scope>
    <source>
        <strain evidence="7 8">DSM 44197</strain>
    </source>
</reference>
<feature type="transmembrane region" description="Helical" evidence="5">
    <location>
        <begin position="120"/>
        <end position="140"/>
    </location>
</feature>
<evidence type="ECO:0000256" key="4">
    <source>
        <dbReference type="SAM" id="MobiDB-lite"/>
    </source>
</evidence>
<evidence type="ECO:0000256" key="5">
    <source>
        <dbReference type="SAM" id="Phobius"/>
    </source>
</evidence>
<protein>
    <recommendedName>
        <fullName evidence="6">FtsK domain-containing protein</fullName>
    </recommendedName>
</protein>
<evidence type="ECO:0000259" key="6">
    <source>
        <dbReference type="PROSITE" id="PS50901"/>
    </source>
</evidence>
<dbReference type="SUPFAM" id="SSF52540">
    <property type="entry name" value="P-loop containing nucleoside triphosphate hydrolases"/>
    <property type="match status" value="1"/>
</dbReference>
<dbReference type="GO" id="GO:0003677">
    <property type="term" value="F:DNA binding"/>
    <property type="evidence" value="ECO:0007669"/>
    <property type="project" value="InterPro"/>
</dbReference>
<evidence type="ECO:0000256" key="1">
    <source>
        <dbReference type="ARBA" id="ARBA00022741"/>
    </source>
</evidence>
<dbReference type="PROSITE" id="PS50901">
    <property type="entry name" value="FTSK"/>
    <property type="match status" value="1"/>
</dbReference>
<feature type="domain" description="FtsK" evidence="6">
    <location>
        <begin position="272"/>
        <end position="455"/>
    </location>
</feature>
<feature type="transmembrane region" description="Helical" evidence="5">
    <location>
        <begin position="21"/>
        <end position="43"/>
    </location>
</feature>
<feature type="transmembrane region" description="Helical" evidence="5">
    <location>
        <begin position="93"/>
        <end position="114"/>
    </location>
</feature>
<organism evidence="7 8">
    <name type="scientific">Actinomadura namibiensis</name>
    <dbReference type="NCBI Taxonomy" id="182080"/>
    <lineage>
        <taxon>Bacteria</taxon>
        <taxon>Bacillati</taxon>
        <taxon>Actinomycetota</taxon>
        <taxon>Actinomycetes</taxon>
        <taxon>Streptosporangiales</taxon>
        <taxon>Thermomonosporaceae</taxon>
        <taxon>Actinomadura</taxon>
    </lineage>
</organism>
<keyword evidence="5" id="KW-1133">Transmembrane helix</keyword>
<dbReference type="PANTHER" id="PTHR22683">
    <property type="entry name" value="SPORULATION PROTEIN RELATED"/>
    <property type="match status" value="1"/>
</dbReference>
<keyword evidence="1 3" id="KW-0547">Nucleotide-binding</keyword>
<dbReference type="Proteomes" id="UP000572680">
    <property type="component" value="Unassembled WGS sequence"/>
</dbReference>
<dbReference type="GO" id="GO:0005524">
    <property type="term" value="F:ATP binding"/>
    <property type="evidence" value="ECO:0007669"/>
    <property type="project" value="UniProtKB-UniRule"/>
</dbReference>
<keyword evidence="8" id="KW-1185">Reference proteome</keyword>